<dbReference type="Proteomes" id="UP001172101">
    <property type="component" value="Unassembled WGS sequence"/>
</dbReference>
<keyword evidence="2" id="KW-1185">Reference proteome</keyword>
<sequence length="743" mass="81767">MHAISQPLMNRSAMPILPRKFDWDKEIEQTAAKDSFIICRPDEFPLSQVQAVAERVLHPEPSTFFSRKPVPRCSAAGNEILIDELKGLAGVFYVEEAAIVGCLHLFTWEVARWHLWKRIRPDLATANEDSFTSRISVYLQCIVVAQKADAVLVHDGEALAARQLLRILHHGKINEFPSVLELLATVTDTSCEELLPFDFLAEVLRRAKSQRWADAHSLVDGLQGLSRRADLPHDVRSWLPDLFSHHYAMWASWQPDVARIRAWKAGTTPAQRARLAPVLELEGPDTTPQQRSTLRHSSCGAFPDARSHGTHDNGRDILDGLLDLLDGAVRIGPNAVDLFIHLALATTATTATTTLTAASTHTHALTWHPLHQLSAAFSPPPPGVDDADSVPGTLLSFLRSLQHPPVSMHQRMAALTAVLPVLTSSTPLQALFGDAHDISVRAPRALSDAQRHFCCLLSQQQQRCGPGGAALPLGLAVRALGGAMLSSNWMLGRWKPAFVHMLGALPCEGEIRARFRATTTVTAEHRQAHLDYLAVTLGASEILAAAGGQVVMMTTPAVVVVVIEDEVWRAELDADRHALRKTLQGLRGVDWQLATRCLLAAAGDDDDDTFVRGVTGYIVGGSDQTCVNMARFLAPRVVGPGGDRLPARSGRRRKRECWVELCLWMMRRRPRGMLERLGADLSVESWNEWVGCLRVLFGDGHLGDKGALGFTAERMRQITIWKMSRRGVGRVHSASSRSTLSDY</sequence>
<organism evidence="1 2">
    <name type="scientific">Lasiosphaeria miniovina</name>
    <dbReference type="NCBI Taxonomy" id="1954250"/>
    <lineage>
        <taxon>Eukaryota</taxon>
        <taxon>Fungi</taxon>
        <taxon>Dikarya</taxon>
        <taxon>Ascomycota</taxon>
        <taxon>Pezizomycotina</taxon>
        <taxon>Sordariomycetes</taxon>
        <taxon>Sordariomycetidae</taxon>
        <taxon>Sordariales</taxon>
        <taxon>Lasiosphaeriaceae</taxon>
        <taxon>Lasiosphaeria</taxon>
    </lineage>
</organism>
<evidence type="ECO:0000313" key="2">
    <source>
        <dbReference type="Proteomes" id="UP001172101"/>
    </source>
</evidence>
<accession>A0AA39ZZC9</accession>
<comment type="caution">
    <text evidence="1">The sequence shown here is derived from an EMBL/GenBank/DDBJ whole genome shotgun (WGS) entry which is preliminary data.</text>
</comment>
<name>A0AA39ZZC9_9PEZI</name>
<evidence type="ECO:0000313" key="1">
    <source>
        <dbReference type="EMBL" id="KAK0706435.1"/>
    </source>
</evidence>
<dbReference type="RefSeq" id="XP_060291529.1">
    <property type="nucleotide sequence ID" value="XM_060446833.1"/>
</dbReference>
<dbReference type="EMBL" id="JAUIRO010000007">
    <property type="protein sequence ID" value="KAK0706435.1"/>
    <property type="molecule type" value="Genomic_DNA"/>
</dbReference>
<gene>
    <name evidence="1" type="ORF">B0T26DRAFT_789385</name>
</gene>
<dbReference type="AlphaFoldDB" id="A0AA39ZZC9"/>
<protein>
    <submittedName>
        <fullName evidence="1">Uncharacterized protein</fullName>
    </submittedName>
</protein>
<proteinExistence type="predicted"/>
<reference evidence="1" key="1">
    <citation type="submission" date="2023-06" db="EMBL/GenBank/DDBJ databases">
        <title>Genome-scale phylogeny and comparative genomics of the fungal order Sordariales.</title>
        <authorList>
            <consortium name="Lawrence Berkeley National Laboratory"/>
            <person name="Hensen N."/>
            <person name="Bonometti L."/>
            <person name="Westerberg I."/>
            <person name="Brannstrom I.O."/>
            <person name="Guillou S."/>
            <person name="Cros-Aarteil S."/>
            <person name="Calhoun S."/>
            <person name="Haridas S."/>
            <person name="Kuo A."/>
            <person name="Mondo S."/>
            <person name="Pangilinan J."/>
            <person name="Riley R."/>
            <person name="LaButti K."/>
            <person name="Andreopoulos B."/>
            <person name="Lipzen A."/>
            <person name="Chen C."/>
            <person name="Yanf M."/>
            <person name="Daum C."/>
            <person name="Ng V."/>
            <person name="Clum A."/>
            <person name="Steindorff A."/>
            <person name="Ohm R."/>
            <person name="Martin F."/>
            <person name="Silar P."/>
            <person name="Natvig D."/>
            <person name="Lalanne C."/>
            <person name="Gautier V."/>
            <person name="Ament-velasquez S.L."/>
            <person name="Kruys A."/>
            <person name="Hutchinson M.I."/>
            <person name="Powell A.J."/>
            <person name="Barry K."/>
            <person name="Miller A.N."/>
            <person name="Grigoriev I.V."/>
            <person name="Debuchy R."/>
            <person name="Gladieux P."/>
            <person name="Thoren M.H."/>
            <person name="Johannesson H."/>
        </authorList>
    </citation>
    <scope>NUCLEOTIDE SEQUENCE</scope>
    <source>
        <strain evidence="1">SMH2392-1A</strain>
    </source>
</reference>
<dbReference type="GeneID" id="85330103"/>